<dbReference type="PANTHER" id="PTHR30438:SF2">
    <property type="entry name" value="MEMBRANE PROTEIN"/>
    <property type="match status" value="1"/>
</dbReference>
<dbReference type="Gene3D" id="2.40.30.170">
    <property type="match status" value="1"/>
</dbReference>
<evidence type="ECO:0000313" key="1">
    <source>
        <dbReference type="EMBL" id="MBB6054549.1"/>
    </source>
</evidence>
<dbReference type="PANTHER" id="PTHR30438">
    <property type="entry name" value="36 KDA ANTIGEN-RELATED"/>
    <property type="match status" value="1"/>
</dbReference>
<dbReference type="EMBL" id="JACHGR010000001">
    <property type="protein sequence ID" value="MBB6054549.1"/>
    <property type="molecule type" value="Genomic_DNA"/>
</dbReference>
<dbReference type="GO" id="GO:0005886">
    <property type="term" value="C:plasma membrane"/>
    <property type="evidence" value="ECO:0007669"/>
    <property type="project" value="TreeGrafter"/>
</dbReference>
<reference evidence="1 2" key="1">
    <citation type="submission" date="2020-08" db="EMBL/GenBank/DDBJ databases">
        <title>Genomic Encyclopedia of Type Strains, Phase IV (KMG-IV): sequencing the most valuable type-strain genomes for metagenomic binning, comparative biology and taxonomic classification.</title>
        <authorList>
            <person name="Goeker M."/>
        </authorList>
    </citation>
    <scope>NUCLEOTIDE SEQUENCE [LARGE SCALE GENOMIC DNA]</scope>
    <source>
        <strain evidence="1 2">DSM 22975</strain>
    </source>
</reference>
<dbReference type="Gene3D" id="2.40.50.100">
    <property type="match status" value="1"/>
</dbReference>
<dbReference type="PROSITE" id="PS51257">
    <property type="entry name" value="PROKAR_LIPOPROTEIN"/>
    <property type="match status" value="1"/>
</dbReference>
<dbReference type="InterPro" id="IPR030190">
    <property type="entry name" value="MacA_alpha-hairpin_sf"/>
</dbReference>
<evidence type="ECO:0000313" key="2">
    <source>
        <dbReference type="Proteomes" id="UP000585721"/>
    </source>
</evidence>
<gene>
    <name evidence="1" type="ORF">HNR75_000414</name>
</gene>
<dbReference type="GO" id="GO:1990961">
    <property type="term" value="P:xenobiotic detoxification by transmembrane export across the plasma membrane"/>
    <property type="evidence" value="ECO:0007669"/>
    <property type="project" value="InterPro"/>
</dbReference>
<accession>A0A841G9E2</accession>
<dbReference type="Gene3D" id="1.10.287.470">
    <property type="entry name" value="Helix hairpin bin"/>
    <property type="match status" value="1"/>
</dbReference>
<sequence>MRKYIPLFAALGLSACQPATENTLPGYVEGDYIRIATPVAGYLRELAVSEGQQVQTGQPLFRLESSEVSSNQQAAQATLKKAQAQAADLSKGKRSEEIASLNAQLGTAQAALRLSEQELLRQQRLRKQGFSNQATLDLAISSRSQAEGKVRDLKAQLALAVQAARSDLREAAQADITAAEAQFSHAGWLQAQTAPTSPVTATVEETLYQLGEWIPAGSPVVTLLAPEAVKIRFYIPETALATIKAGQNIAISCDGCKATIPARISFIASNAEYTPPVIYSKENRAKLVFMVEARPLDTSTFPLHPGQPVAVALSPTEQ</sequence>
<dbReference type="Proteomes" id="UP000585721">
    <property type="component" value="Unassembled WGS sequence"/>
</dbReference>
<name>A0A841G9E2_9GAMM</name>
<dbReference type="SUPFAM" id="SSF111369">
    <property type="entry name" value="HlyD-like secretion proteins"/>
    <property type="match status" value="1"/>
</dbReference>
<dbReference type="RefSeq" id="WP_188025342.1">
    <property type="nucleotide sequence ID" value="NZ_JACHGR010000001.1"/>
</dbReference>
<dbReference type="GO" id="GO:0019898">
    <property type="term" value="C:extrinsic component of membrane"/>
    <property type="evidence" value="ECO:0007669"/>
    <property type="project" value="InterPro"/>
</dbReference>
<organism evidence="1 2">
    <name type="scientific">Tolumonas osonensis</name>
    <dbReference type="NCBI Taxonomy" id="675874"/>
    <lineage>
        <taxon>Bacteria</taxon>
        <taxon>Pseudomonadati</taxon>
        <taxon>Pseudomonadota</taxon>
        <taxon>Gammaproteobacteria</taxon>
        <taxon>Aeromonadales</taxon>
        <taxon>Aeromonadaceae</taxon>
        <taxon>Tolumonas</taxon>
    </lineage>
</organism>
<protein>
    <submittedName>
        <fullName evidence="1">HlyD family secretion protein</fullName>
    </submittedName>
</protein>
<comment type="caution">
    <text evidence="1">The sequence shown here is derived from an EMBL/GenBank/DDBJ whole genome shotgun (WGS) entry which is preliminary data.</text>
</comment>
<dbReference type="GO" id="GO:1990195">
    <property type="term" value="C:macrolide transmembrane transporter complex"/>
    <property type="evidence" value="ECO:0007669"/>
    <property type="project" value="InterPro"/>
</dbReference>
<keyword evidence="2" id="KW-1185">Reference proteome</keyword>
<proteinExistence type="predicted"/>
<dbReference type="Gene3D" id="6.10.140.1990">
    <property type="match status" value="1"/>
</dbReference>
<dbReference type="AlphaFoldDB" id="A0A841G9E2"/>